<accession>A0A2N7IJF4</accession>
<dbReference type="AlphaFoldDB" id="A0A2N7IJF4"/>
<reference evidence="2" key="1">
    <citation type="submission" date="2016-07" db="EMBL/GenBank/DDBJ databases">
        <title>Nontailed viruses are major unrecognized killers of bacteria in the ocean.</title>
        <authorList>
            <person name="Kauffman K."/>
            <person name="Hussain F."/>
            <person name="Yang J."/>
            <person name="Arevalo P."/>
            <person name="Brown J."/>
            <person name="Cutler M."/>
            <person name="Kelly L."/>
            <person name="Polz M.F."/>
        </authorList>
    </citation>
    <scope>NUCLEOTIDE SEQUENCE [LARGE SCALE GENOMIC DNA]</scope>
    <source>
        <strain evidence="2">10N.261.51.B8</strain>
    </source>
</reference>
<dbReference type="InterPro" id="IPR011724">
    <property type="entry name" value="Cyd_oper_YbgT"/>
</dbReference>
<organism evidence="1 2">
    <name type="scientific">Vibrio lentus</name>
    <dbReference type="NCBI Taxonomy" id="136468"/>
    <lineage>
        <taxon>Bacteria</taxon>
        <taxon>Pseudomonadati</taxon>
        <taxon>Pseudomonadota</taxon>
        <taxon>Gammaproteobacteria</taxon>
        <taxon>Vibrionales</taxon>
        <taxon>Vibrionaceae</taxon>
        <taxon>Vibrio</taxon>
    </lineage>
</organism>
<dbReference type="Proteomes" id="UP000235746">
    <property type="component" value="Unassembled WGS sequence"/>
</dbReference>
<dbReference type="EMBL" id="MCYL01000010">
    <property type="protein sequence ID" value="PML57890.1"/>
    <property type="molecule type" value="Genomic_DNA"/>
</dbReference>
<dbReference type="NCBIfam" id="TIGR02106">
    <property type="entry name" value="cyd_oper_ybgT"/>
    <property type="match status" value="1"/>
</dbReference>
<proteinExistence type="predicted"/>
<comment type="caution">
    <text evidence="1">The sequence shown here is derived from an EMBL/GenBank/DDBJ whole genome shotgun (WGS) entry which is preliminary data.</text>
</comment>
<name>A0A2N7IJF4_9VIBR</name>
<dbReference type="RefSeq" id="WP_081090016.1">
    <property type="nucleotide sequence ID" value="NZ_MCYL01000010.1"/>
</dbReference>
<protein>
    <submittedName>
        <fullName evidence="1">Cyd operon protein YbgT</fullName>
    </submittedName>
</protein>
<gene>
    <name evidence="1" type="ORF">BCT74_18495</name>
</gene>
<dbReference type="Pfam" id="PF08173">
    <property type="entry name" value="YbgT_YccB"/>
    <property type="match status" value="1"/>
</dbReference>
<dbReference type="InterPro" id="IPR012994">
    <property type="entry name" value="YbgT_YccB"/>
</dbReference>
<evidence type="ECO:0000313" key="1">
    <source>
        <dbReference type="EMBL" id="PML57890.1"/>
    </source>
</evidence>
<evidence type="ECO:0000313" key="2">
    <source>
        <dbReference type="Proteomes" id="UP000235746"/>
    </source>
</evidence>
<sequence>MWYFVWILGLFLASAFSVLNVISLEKGDSETES</sequence>